<sequence length="233" mass="26962">MGKRKNRKIWQNGEQNQSDGRQNVEENSKDVVLKVYMHCEGCSNKVFKCLKGFDGVEDVVIDNENQKVIVKGKNVDPVKVLGRLKKKYSRNVELISPLPKPDDGDKKEVQKKQEPKMKIIVLKMYMHCEGCANDIKRTIGRMEGIMSVEPDMEKSLVVIKGLFDPPKLIEKVTNKLGKYVEIVKQEFEEKRKGRHQKKGKEQEIMVYPPQYHVQYIYPSMVLSDENVFSCVIM</sequence>
<gene>
    <name evidence="7" type="ORF">P3X46_017504</name>
</gene>
<evidence type="ECO:0000256" key="3">
    <source>
        <dbReference type="ARBA" id="ARBA00023289"/>
    </source>
</evidence>
<keyword evidence="8" id="KW-1185">Reference proteome</keyword>
<protein>
    <recommendedName>
        <fullName evidence="6">HMA domain-containing protein</fullName>
    </recommendedName>
</protein>
<evidence type="ECO:0000313" key="8">
    <source>
        <dbReference type="Proteomes" id="UP001174677"/>
    </source>
</evidence>
<evidence type="ECO:0000256" key="5">
    <source>
        <dbReference type="SAM" id="MobiDB-lite"/>
    </source>
</evidence>
<dbReference type="PANTHER" id="PTHR46195">
    <property type="entry name" value="HEAVY METAL-ASSOCIATED ISOPRENYLATED PLANT PROTEIN 7"/>
    <property type="match status" value="1"/>
</dbReference>
<dbReference type="Gene3D" id="3.30.70.100">
    <property type="match status" value="2"/>
</dbReference>
<keyword evidence="3" id="KW-0636">Prenylation</keyword>
<feature type="domain" description="HMA" evidence="6">
    <location>
        <begin position="28"/>
        <end position="92"/>
    </location>
</feature>
<organism evidence="7 8">
    <name type="scientific">Hevea brasiliensis</name>
    <name type="common">Para rubber tree</name>
    <name type="synonym">Siphonia brasiliensis</name>
    <dbReference type="NCBI Taxonomy" id="3981"/>
    <lineage>
        <taxon>Eukaryota</taxon>
        <taxon>Viridiplantae</taxon>
        <taxon>Streptophyta</taxon>
        <taxon>Embryophyta</taxon>
        <taxon>Tracheophyta</taxon>
        <taxon>Spermatophyta</taxon>
        <taxon>Magnoliopsida</taxon>
        <taxon>eudicotyledons</taxon>
        <taxon>Gunneridae</taxon>
        <taxon>Pentapetalae</taxon>
        <taxon>rosids</taxon>
        <taxon>fabids</taxon>
        <taxon>Malpighiales</taxon>
        <taxon>Euphorbiaceae</taxon>
        <taxon>Crotonoideae</taxon>
        <taxon>Micrandreae</taxon>
        <taxon>Hevea</taxon>
    </lineage>
</organism>
<dbReference type="PROSITE" id="PS50846">
    <property type="entry name" value="HMA_2"/>
    <property type="match status" value="2"/>
</dbReference>
<feature type="region of interest" description="Disordered" evidence="5">
    <location>
        <begin position="1"/>
        <end position="25"/>
    </location>
</feature>
<evidence type="ECO:0000313" key="7">
    <source>
        <dbReference type="EMBL" id="KAJ9169297.1"/>
    </source>
</evidence>
<proteinExistence type="inferred from homology"/>
<evidence type="ECO:0000259" key="6">
    <source>
        <dbReference type="PROSITE" id="PS50846"/>
    </source>
</evidence>
<dbReference type="SUPFAM" id="SSF55008">
    <property type="entry name" value="HMA, heavy metal-associated domain"/>
    <property type="match status" value="2"/>
</dbReference>
<dbReference type="InterPro" id="IPR036163">
    <property type="entry name" value="HMA_dom_sf"/>
</dbReference>
<dbReference type="Pfam" id="PF00403">
    <property type="entry name" value="HMA"/>
    <property type="match status" value="2"/>
</dbReference>
<keyword evidence="1" id="KW-0488">Methylation</keyword>
<keyword evidence="2" id="KW-0479">Metal-binding</keyword>
<evidence type="ECO:0000256" key="4">
    <source>
        <dbReference type="ARBA" id="ARBA00024045"/>
    </source>
</evidence>
<accession>A0ABQ9LMU0</accession>
<dbReference type="Proteomes" id="UP001174677">
    <property type="component" value="Chromosome 10"/>
</dbReference>
<feature type="domain" description="HMA" evidence="6">
    <location>
        <begin position="117"/>
        <end position="181"/>
    </location>
</feature>
<dbReference type="PANTHER" id="PTHR46195:SF17">
    <property type="entry name" value="HEAVY METAL-ASSOCIATED ISOPRENYLATED PLANT PROTEIN 8"/>
    <property type="match status" value="1"/>
</dbReference>
<dbReference type="InterPro" id="IPR006121">
    <property type="entry name" value="HMA_dom"/>
</dbReference>
<dbReference type="CDD" id="cd00371">
    <property type="entry name" value="HMA"/>
    <property type="match status" value="2"/>
</dbReference>
<comment type="similarity">
    <text evidence="4">Belongs to the HIPP family.</text>
</comment>
<keyword evidence="3" id="KW-0449">Lipoprotein</keyword>
<evidence type="ECO:0000256" key="1">
    <source>
        <dbReference type="ARBA" id="ARBA00022481"/>
    </source>
</evidence>
<evidence type="ECO:0000256" key="2">
    <source>
        <dbReference type="ARBA" id="ARBA00022723"/>
    </source>
</evidence>
<reference evidence="7 8" key="1">
    <citation type="journal article" date="2023" name="Plant Biotechnol. J.">
        <title>Chromosome-level wild Hevea brasiliensis genome provides new tools for genomic-assisted breeding and valuable loci to elevate rubber yield.</title>
        <authorList>
            <person name="Cheng H."/>
            <person name="Song X."/>
            <person name="Hu Y."/>
            <person name="Wu T."/>
            <person name="Yang Q."/>
            <person name="An Z."/>
            <person name="Feng S."/>
            <person name="Deng Z."/>
            <person name="Wu W."/>
            <person name="Zeng X."/>
            <person name="Tu M."/>
            <person name="Wang X."/>
            <person name="Huang H."/>
        </authorList>
    </citation>
    <scope>NUCLEOTIDE SEQUENCE [LARGE SCALE GENOMIC DNA]</scope>
    <source>
        <strain evidence="7">MT/VB/25A 57/8</strain>
    </source>
</reference>
<dbReference type="EMBL" id="JARPOI010000010">
    <property type="protein sequence ID" value="KAJ9169297.1"/>
    <property type="molecule type" value="Genomic_DNA"/>
</dbReference>
<comment type="caution">
    <text evidence="7">The sequence shown here is derived from an EMBL/GenBank/DDBJ whole genome shotgun (WGS) entry which is preliminary data.</text>
</comment>
<feature type="compositionally biased region" description="Polar residues" evidence="5">
    <location>
        <begin position="12"/>
        <end position="21"/>
    </location>
</feature>
<dbReference type="InterPro" id="IPR044577">
    <property type="entry name" value="HIPP4/7/8/17/18/19"/>
</dbReference>
<name>A0ABQ9LMU0_HEVBR</name>